<dbReference type="RefSeq" id="WP_007310324.1">
    <property type="nucleotide sequence ID" value="NZ_AESD01000309.1"/>
</dbReference>
<dbReference type="InterPro" id="IPR036397">
    <property type="entry name" value="RNaseH_sf"/>
</dbReference>
<keyword evidence="2" id="KW-0378">Hydrolase</keyword>
<dbReference type="EMBL" id="AESD01000309">
    <property type="protein sequence ID" value="EHJ13318.1"/>
    <property type="molecule type" value="Genomic_DNA"/>
</dbReference>
<keyword evidence="2" id="KW-0269">Exonuclease</keyword>
<accession>G5J3C5</accession>
<dbReference type="AlphaFoldDB" id="G5J3C5"/>
<feature type="domain" description="Exonuclease" evidence="1">
    <location>
        <begin position="6"/>
        <end position="172"/>
    </location>
</feature>
<dbReference type="PATRIC" id="fig|423471.3.peg.1877"/>
<dbReference type="InterPro" id="IPR013520">
    <property type="entry name" value="Ribonucl_H"/>
</dbReference>
<dbReference type="CDD" id="cd06127">
    <property type="entry name" value="DEDDh"/>
    <property type="match status" value="1"/>
</dbReference>
<dbReference type="GeneID" id="88765734"/>
<gene>
    <name evidence="2" type="ORF">CWATWH0003_2003</name>
</gene>
<sequence length="286" mass="32992">MKQINTCLIIDTETNGNQEEPTVLEIGAIFYSVAEQTILSCGSSLFSIEPNSDIVNNAELINKIPISALKTSHVGESRFRDYLETVYHEADAIVAHNKSFDQPLVLELGFKDKLWLCTYKDFELFPDAYPGKRDLISLAQFYGVGINISHRAINDCLLLAEVFNRVPNLIEQFRIAQLPIIEAVCPKSEESLKLLGFQWNYNLQGWFKKDKQEKFDFPIIRSPEVRHLFRAFVSYDNRQIAKNWGFSWNPERKAWERLLNPEAIDLLPFPIVQLEKDPTDELLTKH</sequence>
<dbReference type="GO" id="GO:0003676">
    <property type="term" value="F:nucleic acid binding"/>
    <property type="evidence" value="ECO:0007669"/>
    <property type="project" value="InterPro"/>
</dbReference>
<name>G5J3C5_CROWT</name>
<dbReference type="GO" id="GO:0004527">
    <property type="term" value="F:exonuclease activity"/>
    <property type="evidence" value="ECO:0007669"/>
    <property type="project" value="UniProtKB-KW"/>
</dbReference>
<evidence type="ECO:0000313" key="2">
    <source>
        <dbReference type="EMBL" id="EHJ13318.1"/>
    </source>
</evidence>
<organism evidence="2 3">
    <name type="scientific">Crocosphaera watsonii WH 0003</name>
    <dbReference type="NCBI Taxonomy" id="423471"/>
    <lineage>
        <taxon>Bacteria</taxon>
        <taxon>Bacillati</taxon>
        <taxon>Cyanobacteriota</taxon>
        <taxon>Cyanophyceae</taxon>
        <taxon>Oscillatoriophycideae</taxon>
        <taxon>Chroococcales</taxon>
        <taxon>Aphanothecaceae</taxon>
        <taxon>Crocosphaera</taxon>
    </lineage>
</organism>
<comment type="caution">
    <text evidence="2">The sequence shown here is derived from an EMBL/GenBank/DDBJ whole genome shotgun (WGS) entry which is preliminary data.</text>
</comment>
<proteinExistence type="predicted"/>
<dbReference type="SMART" id="SM00479">
    <property type="entry name" value="EXOIII"/>
    <property type="match status" value="1"/>
</dbReference>
<dbReference type="SUPFAM" id="SSF53098">
    <property type="entry name" value="Ribonuclease H-like"/>
    <property type="match status" value="1"/>
</dbReference>
<dbReference type="Gene3D" id="3.30.420.10">
    <property type="entry name" value="Ribonuclease H-like superfamily/Ribonuclease H"/>
    <property type="match status" value="1"/>
</dbReference>
<dbReference type="InterPro" id="IPR012337">
    <property type="entry name" value="RNaseH-like_sf"/>
</dbReference>
<evidence type="ECO:0000259" key="1">
    <source>
        <dbReference type="SMART" id="SM00479"/>
    </source>
</evidence>
<keyword evidence="2" id="KW-0540">Nuclease</keyword>
<dbReference type="Proteomes" id="UP000003477">
    <property type="component" value="Unassembled WGS sequence"/>
</dbReference>
<evidence type="ECO:0000313" key="3">
    <source>
        <dbReference type="Proteomes" id="UP000003477"/>
    </source>
</evidence>
<protein>
    <submittedName>
        <fullName evidence="2">Exonuclease</fullName>
    </submittedName>
</protein>
<reference evidence="2 3" key="1">
    <citation type="journal article" date="2011" name="Front. Microbiol.">
        <title>Two Strains of Crocosphaera watsonii with Highly Conserved Genomes are Distinguished by Strain-Specific Features.</title>
        <authorList>
            <person name="Bench S.R."/>
            <person name="Ilikchyan I.N."/>
            <person name="Tripp H.J."/>
            <person name="Zehr J.P."/>
        </authorList>
    </citation>
    <scope>NUCLEOTIDE SEQUENCE [LARGE SCALE GENOMIC DNA]</scope>
    <source>
        <strain evidence="2 3">WH 0003</strain>
    </source>
</reference>